<feature type="domain" description="Rad50/SbcC-type AAA" evidence="17">
    <location>
        <begin position="6"/>
        <end position="229"/>
    </location>
</feature>
<keyword evidence="9" id="KW-0378">Hydrolase</keyword>
<keyword evidence="6" id="KW-0158">Chromosome</keyword>
<dbReference type="GeneID" id="89963212"/>
<dbReference type="InterPro" id="IPR027417">
    <property type="entry name" value="P-loop_NTPase"/>
</dbReference>
<keyword evidence="10" id="KW-0862">Zinc</keyword>
<dbReference type="GO" id="GO:0006302">
    <property type="term" value="P:double-strand break repair"/>
    <property type="evidence" value="ECO:0007669"/>
    <property type="project" value="InterPro"/>
</dbReference>
<proteinExistence type="inferred from homology"/>
<feature type="region of interest" description="Disordered" evidence="16">
    <location>
        <begin position="581"/>
        <end position="602"/>
    </location>
</feature>
<dbReference type="InterPro" id="IPR004584">
    <property type="entry name" value="Rad50_eukaryotes"/>
</dbReference>
<feature type="coiled-coil region" evidence="15">
    <location>
        <begin position="405"/>
        <end position="446"/>
    </location>
</feature>
<feature type="coiled-coil region" evidence="15">
    <location>
        <begin position="799"/>
        <end position="856"/>
    </location>
</feature>
<evidence type="ECO:0000256" key="5">
    <source>
        <dbReference type="ARBA" id="ARBA00017893"/>
    </source>
</evidence>
<dbReference type="GO" id="GO:0043047">
    <property type="term" value="F:single-stranded telomeric DNA binding"/>
    <property type="evidence" value="ECO:0007669"/>
    <property type="project" value="TreeGrafter"/>
</dbReference>
<dbReference type="Pfam" id="PF13476">
    <property type="entry name" value="AAA_23"/>
    <property type="match status" value="1"/>
</dbReference>
<feature type="coiled-coil region" evidence="15">
    <location>
        <begin position="888"/>
        <end position="915"/>
    </location>
</feature>
<comment type="cofactor">
    <cofactor evidence="1">
        <name>Zn(2+)</name>
        <dbReference type="ChEBI" id="CHEBI:29105"/>
    </cofactor>
</comment>
<evidence type="ECO:0000256" key="8">
    <source>
        <dbReference type="ARBA" id="ARBA00022763"/>
    </source>
</evidence>
<dbReference type="Gene3D" id="1.10.287.510">
    <property type="entry name" value="Helix hairpin bin"/>
    <property type="match status" value="1"/>
</dbReference>
<dbReference type="PANTHER" id="PTHR18867:SF12">
    <property type="entry name" value="DNA REPAIR PROTEIN RAD50"/>
    <property type="match status" value="1"/>
</dbReference>
<comment type="subcellular location">
    <subcellularLocation>
        <location evidence="3">Chromosome</location>
    </subcellularLocation>
    <subcellularLocation>
        <location evidence="2">Nucleus</location>
    </subcellularLocation>
</comment>
<feature type="coiled-coil region" evidence="15">
    <location>
        <begin position="219"/>
        <end position="253"/>
    </location>
</feature>
<dbReference type="NCBIfam" id="TIGR00606">
    <property type="entry name" value="rad50"/>
    <property type="match status" value="1"/>
</dbReference>
<dbReference type="EMBL" id="JAUTXT010000030">
    <property type="protein sequence ID" value="KAK3672807.1"/>
    <property type="molecule type" value="Genomic_DNA"/>
</dbReference>
<evidence type="ECO:0000256" key="16">
    <source>
        <dbReference type="SAM" id="MobiDB-lite"/>
    </source>
</evidence>
<organism evidence="18 19">
    <name type="scientific">Recurvomyces mirabilis</name>
    <dbReference type="NCBI Taxonomy" id="574656"/>
    <lineage>
        <taxon>Eukaryota</taxon>
        <taxon>Fungi</taxon>
        <taxon>Dikarya</taxon>
        <taxon>Ascomycota</taxon>
        <taxon>Pezizomycotina</taxon>
        <taxon>Dothideomycetes</taxon>
        <taxon>Dothideomycetidae</taxon>
        <taxon>Mycosphaerellales</taxon>
        <taxon>Teratosphaeriaceae</taxon>
        <taxon>Recurvomyces</taxon>
    </lineage>
</organism>
<dbReference type="Gene3D" id="3.40.50.300">
    <property type="entry name" value="P-loop containing nucleotide triphosphate hydrolases"/>
    <property type="match status" value="2"/>
</dbReference>
<evidence type="ECO:0000256" key="6">
    <source>
        <dbReference type="ARBA" id="ARBA00022454"/>
    </source>
</evidence>
<evidence type="ECO:0000256" key="3">
    <source>
        <dbReference type="ARBA" id="ARBA00004286"/>
    </source>
</evidence>
<feature type="coiled-coil region" evidence="15">
    <location>
        <begin position="471"/>
        <end position="528"/>
    </location>
</feature>
<dbReference type="GO" id="GO:0030870">
    <property type="term" value="C:Mre11 complex"/>
    <property type="evidence" value="ECO:0007669"/>
    <property type="project" value="InterPro"/>
</dbReference>
<feature type="compositionally biased region" description="Basic and acidic residues" evidence="16">
    <location>
        <begin position="590"/>
        <end position="602"/>
    </location>
</feature>
<dbReference type="GO" id="GO:0000722">
    <property type="term" value="P:telomere maintenance via recombination"/>
    <property type="evidence" value="ECO:0007669"/>
    <property type="project" value="TreeGrafter"/>
</dbReference>
<dbReference type="FunFam" id="3.40.50.300:FF:001195">
    <property type="entry name" value="DNA repair protein rad50"/>
    <property type="match status" value="1"/>
</dbReference>
<dbReference type="FunFam" id="3.40.50.300:FF:000947">
    <property type="entry name" value="DNA repair protein RAD50"/>
    <property type="match status" value="1"/>
</dbReference>
<feature type="coiled-coil region" evidence="15">
    <location>
        <begin position="285"/>
        <end position="361"/>
    </location>
</feature>
<dbReference type="GO" id="GO:0016887">
    <property type="term" value="F:ATP hydrolysis activity"/>
    <property type="evidence" value="ECO:0007669"/>
    <property type="project" value="InterPro"/>
</dbReference>
<reference evidence="18" key="1">
    <citation type="submission" date="2023-07" db="EMBL/GenBank/DDBJ databases">
        <title>Black Yeasts Isolated from many extreme environments.</title>
        <authorList>
            <person name="Coleine C."/>
            <person name="Stajich J.E."/>
            <person name="Selbmann L."/>
        </authorList>
    </citation>
    <scope>NUCLEOTIDE SEQUENCE</scope>
    <source>
        <strain evidence="18">CCFEE 5485</strain>
    </source>
</reference>
<comment type="similarity">
    <text evidence="4">Belongs to the SMC family. RAD50 subfamily.</text>
</comment>
<keyword evidence="19" id="KW-1185">Reference proteome</keyword>
<dbReference type="PANTHER" id="PTHR18867">
    <property type="entry name" value="RAD50"/>
    <property type="match status" value="1"/>
</dbReference>
<comment type="catalytic activity">
    <reaction evidence="14">
        <text>ATP + H2O = ADP + phosphate + H(+)</text>
        <dbReference type="Rhea" id="RHEA:13065"/>
        <dbReference type="ChEBI" id="CHEBI:15377"/>
        <dbReference type="ChEBI" id="CHEBI:15378"/>
        <dbReference type="ChEBI" id="CHEBI:30616"/>
        <dbReference type="ChEBI" id="CHEBI:43474"/>
        <dbReference type="ChEBI" id="CHEBI:456216"/>
    </reaction>
</comment>
<protein>
    <recommendedName>
        <fullName evidence="5">DNA repair protein RAD50</fullName>
    </recommendedName>
</protein>
<dbReference type="GO" id="GO:0007004">
    <property type="term" value="P:telomere maintenance via telomerase"/>
    <property type="evidence" value="ECO:0007669"/>
    <property type="project" value="TreeGrafter"/>
</dbReference>
<dbReference type="Gene3D" id="1.10.287.1490">
    <property type="match status" value="1"/>
</dbReference>
<keyword evidence="7" id="KW-0479">Metal-binding</keyword>
<keyword evidence="13" id="KW-0539">Nucleus</keyword>
<dbReference type="Proteomes" id="UP001274830">
    <property type="component" value="Unassembled WGS sequence"/>
</dbReference>
<evidence type="ECO:0000256" key="12">
    <source>
        <dbReference type="ARBA" id="ARBA00023204"/>
    </source>
</evidence>
<keyword evidence="12" id="KW-0234">DNA repair</keyword>
<feature type="coiled-coil region" evidence="15">
    <location>
        <begin position="977"/>
        <end position="1048"/>
    </location>
</feature>
<dbReference type="InterPro" id="IPR038729">
    <property type="entry name" value="Rad50/SbcC_AAA"/>
</dbReference>
<evidence type="ECO:0000256" key="15">
    <source>
        <dbReference type="SAM" id="Coils"/>
    </source>
</evidence>
<gene>
    <name evidence="18" type="primary">RAD50</name>
    <name evidence="18" type="ORF">LTR78_007393</name>
</gene>
<evidence type="ECO:0000256" key="13">
    <source>
        <dbReference type="ARBA" id="ARBA00023242"/>
    </source>
</evidence>
<evidence type="ECO:0000256" key="1">
    <source>
        <dbReference type="ARBA" id="ARBA00001947"/>
    </source>
</evidence>
<evidence type="ECO:0000259" key="17">
    <source>
        <dbReference type="Pfam" id="PF13476"/>
    </source>
</evidence>
<sequence length="1307" mass="149532">MSTIDRLQIQGVRSFDNRHPMVIQFEKPLTLIVGPNGSGKTTIIECLRYATTGDLPPNAKQNGAFVHDPALCGEKEVMAQVKLRFKDRGGTVYTCTRSLQLTVKKASRTTSAVETNLLMHKNGEKVSLSSRVADMNALVPGYLGVSRSVLESVIFCHQEESLWPMSSPKDLKERFDAIFEAVKYTKAIDNIRVMAKNYKGKLEVYKNDEEHRRHNKDRAKLIEKQSEKLTVECDDLRQQHADLSDRLDQAGRNFEMASTKAREAGAIAGQLVGKRIEERTKEESVQSLRENLKEMSDSDDELQRMVEQYDERVQHHQDDLNAEKQQYSDMNREVQQARDLVSTKERDCGSYEAQAQQYERQVASREKLVKETARSHNIRGFDLQLDAEQVAVFMDRITKMARDQNATFERTRRETQEKLQREQQALNDLNQQKTTINGRKENARQAIATNDRKIGSLQSDVNRISIDEGAKATMEANLQDVDTRLATAKADEESSAWEQSLEDAEGALRKLEDRKDKLDGELIEGTRQASETARVDLLRKDVKDRERSLETMISTYSNKINSLIGTDWQPDTVEGDFQRTLDESGEQVADAERQRDGTNREKDQIDFQLGTCRRELKDKRQAVKAAGEKIKKECGVTAEEYTDELRQYEESRANLKSDADSIKLIFEYFEACIKTAKDASKPCCRTCGRGLSKDKKDADQLLKNVEREKQRLQKDLGGTPEDLEQLEKELASFKSVEHEFETWERLKQKELPGHDREESKLKASREKLIEQLEQQDAVVEERQAAKRDIDAVSRTVQSITKLHKEIIDLQHSIEELSAKQKSRGVSRGLEQIQEDLKKTNEEARAAKARLAKVNGDRERTRGVVNGLELQTRDIRSKLSTAEYQLKEKRSLEGQMEDLKKHISELRDGNKAHDKELQELVPKLAQAQAKYDDVARAGADEDRKLQAGLNKLNTSVNQLTLASEDIDSYIARGGPTQLERGKRDVEAQKTEVSRLEEEQGQIVRRVKKLEDQLRNQDETRRSIADNQRYRRDLRRLQQVREEISELETHDAERDQAKYAAEGTRWQNEQSNLGAQRSGVAGTLKSKDQILEEILNDYETEYKDAARKYKEAHINVETTKACVADLNSFGTALDQAIMRYHSIKMEEINRIIDELWRKTYQGTDVDTIFIKSSKEGGRTAKSYNYHVCMVKQDAEMDMRGRCSAGQKVLASIIIRLALAECFGVNCGLIALDEPTTNLDKDNIKALAESLSEIIKMRKVQRNFQLIVITHDEEFLKHMNCSEYADTYWRVSRSDTQKSIIERQSIAEVI</sequence>
<dbReference type="GO" id="GO:0046872">
    <property type="term" value="F:metal ion binding"/>
    <property type="evidence" value="ECO:0007669"/>
    <property type="project" value="UniProtKB-KW"/>
</dbReference>
<dbReference type="GO" id="GO:0051880">
    <property type="term" value="F:G-quadruplex DNA binding"/>
    <property type="evidence" value="ECO:0007669"/>
    <property type="project" value="TreeGrafter"/>
</dbReference>
<dbReference type="GO" id="GO:0003691">
    <property type="term" value="F:double-stranded telomeric DNA binding"/>
    <property type="evidence" value="ECO:0007669"/>
    <property type="project" value="TreeGrafter"/>
</dbReference>
<dbReference type="GO" id="GO:0000794">
    <property type="term" value="C:condensed nuclear chromosome"/>
    <property type="evidence" value="ECO:0007669"/>
    <property type="project" value="TreeGrafter"/>
</dbReference>
<keyword evidence="11 15" id="KW-0175">Coiled coil</keyword>
<evidence type="ECO:0000313" key="19">
    <source>
        <dbReference type="Proteomes" id="UP001274830"/>
    </source>
</evidence>
<evidence type="ECO:0000313" key="18">
    <source>
        <dbReference type="EMBL" id="KAK3672807.1"/>
    </source>
</evidence>
<evidence type="ECO:0000256" key="11">
    <source>
        <dbReference type="ARBA" id="ARBA00023054"/>
    </source>
</evidence>
<comment type="caution">
    <text evidence="18">The sequence shown here is derived from an EMBL/GenBank/DDBJ whole genome shotgun (WGS) entry which is preliminary data.</text>
</comment>
<accession>A0AAE0WJE6</accession>
<keyword evidence="8" id="KW-0227">DNA damage</keyword>
<evidence type="ECO:0000256" key="10">
    <source>
        <dbReference type="ARBA" id="ARBA00022833"/>
    </source>
</evidence>
<evidence type="ECO:0000256" key="9">
    <source>
        <dbReference type="ARBA" id="ARBA00022801"/>
    </source>
</evidence>
<dbReference type="GO" id="GO:0070192">
    <property type="term" value="P:chromosome organization involved in meiotic cell cycle"/>
    <property type="evidence" value="ECO:0007669"/>
    <property type="project" value="TreeGrafter"/>
</dbReference>
<dbReference type="RefSeq" id="XP_064693497.1">
    <property type="nucleotide sequence ID" value="XM_064838672.1"/>
</dbReference>
<dbReference type="SUPFAM" id="SSF52540">
    <property type="entry name" value="P-loop containing nucleoside triphosphate hydrolases"/>
    <property type="match status" value="2"/>
</dbReference>
<evidence type="ECO:0000256" key="14">
    <source>
        <dbReference type="ARBA" id="ARBA00049360"/>
    </source>
</evidence>
<evidence type="ECO:0000256" key="7">
    <source>
        <dbReference type="ARBA" id="ARBA00022723"/>
    </source>
</evidence>
<evidence type="ECO:0000256" key="2">
    <source>
        <dbReference type="ARBA" id="ARBA00004123"/>
    </source>
</evidence>
<dbReference type="Pfam" id="PF13558">
    <property type="entry name" value="SbcC_Walker_B"/>
    <property type="match status" value="1"/>
</dbReference>
<evidence type="ECO:0000256" key="4">
    <source>
        <dbReference type="ARBA" id="ARBA00009439"/>
    </source>
</evidence>
<name>A0AAE0WJE6_9PEZI</name>